<protein>
    <submittedName>
        <fullName evidence="1">Uncharacterized protein</fullName>
    </submittedName>
</protein>
<organism evidence="1 2">
    <name type="scientific">Acinetobacter bereziniae</name>
    <name type="common">Acinetobacter genomosp. 10</name>
    <dbReference type="NCBI Taxonomy" id="106648"/>
    <lineage>
        <taxon>Bacteria</taxon>
        <taxon>Pseudomonadati</taxon>
        <taxon>Pseudomonadota</taxon>
        <taxon>Gammaproteobacteria</taxon>
        <taxon>Moraxellales</taxon>
        <taxon>Moraxellaceae</taxon>
        <taxon>Acinetobacter</taxon>
    </lineage>
</organism>
<dbReference type="AlphaFoldDB" id="A0A833TYZ8"/>
<name>A0A833TYZ8_ACIBZ</name>
<dbReference type="Proteomes" id="UP000490535">
    <property type="component" value="Unassembled WGS sequence"/>
</dbReference>
<proteinExistence type="predicted"/>
<reference evidence="2" key="1">
    <citation type="journal article" date="2020" name="MBio">
        <title>Horizontal gene transfer to a defensive symbiont with a reduced genome amongst a multipartite beetle microbiome.</title>
        <authorList>
            <person name="Waterworth S.C."/>
            <person name="Florez L.V."/>
            <person name="Rees E.R."/>
            <person name="Hertweck C."/>
            <person name="Kaltenpoth M."/>
            <person name="Kwan J.C."/>
        </authorList>
    </citation>
    <scope>NUCLEOTIDE SEQUENCE [LARGE SCALE GENOMIC DNA]</scope>
</reference>
<dbReference type="EMBL" id="WNDP01000033">
    <property type="protein sequence ID" value="KAF1025835.1"/>
    <property type="molecule type" value="Genomic_DNA"/>
</dbReference>
<accession>A0A833TYZ8</accession>
<comment type="caution">
    <text evidence="1">The sequence shown here is derived from an EMBL/GenBank/DDBJ whole genome shotgun (WGS) entry which is preliminary data.</text>
</comment>
<gene>
    <name evidence="1" type="ORF">GAK29_01697</name>
</gene>
<evidence type="ECO:0000313" key="1">
    <source>
        <dbReference type="EMBL" id="KAF1025835.1"/>
    </source>
</evidence>
<sequence length="168" mass="18866">MNAQTQNRTHWKQLINPKYLGVYCLPNGQDLTVTIRSVGREIVVGDGGKKEECTVAQLMNSKPMILNRTNCKTIERMYGPYLEDWAGKSITVFESSVKVAGEIVACLRIRKEVPYIQKALHPITPQQFDKALKAVESGHYTIEQIVAGYALTQDQLNQLNGVKNNETN</sequence>
<evidence type="ECO:0000313" key="2">
    <source>
        <dbReference type="Proteomes" id="UP000490535"/>
    </source>
</evidence>